<organism evidence="2 3">
    <name type="scientific">Lentibacillus halodurans</name>
    <dbReference type="NCBI Taxonomy" id="237679"/>
    <lineage>
        <taxon>Bacteria</taxon>
        <taxon>Bacillati</taxon>
        <taxon>Bacillota</taxon>
        <taxon>Bacilli</taxon>
        <taxon>Bacillales</taxon>
        <taxon>Bacillaceae</taxon>
        <taxon>Lentibacillus</taxon>
    </lineage>
</organism>
<dbReference type="SUPFAM" id="SSF141868">
    <property type="entry name" value="EAL domain-like"/>
    <property type="match status" value="1"/>
</dbReference>
<feature type="domain" description="EAL" evidence="1">
    <location>
        <begin position="1"/>
        <end position="246"/>
    </location>
</feature>
<dbReference type="InterPro" id="IPR001633">
    <property type="entry name" value="EAL_dom"/>
</dbReference>
<dbReference type="RefSeq" id="WP_170848289.1">
    <property type="nucleotide sequence ID" value="NZ_FOJW01000019.1"/>
</dbReference>
<dbReference type="Pfam" id="PF00563">
    <property type="entry name" value="EAL"/>
    <property type="match status" value="1"/>
</dbReference>
<name>A0A1I1AD62_9BACI</name>
<dbReference type="SMART" id="SM00052">
    <property type="entry name" value="EAL"/>
    <property type="match status" value="1"/>
</dbReference>
<dbReference type="Proteomes" id="UP000198642">
    <property type="component" value="Unassembled WGS sequence"/>
</dbReference>
<protein>
    <submittedName>
        <fullName evidence="2">EAL domain, c-di-GMP-specific phosphodiesterase class I (Or its enzymatically inactive variant)</fullName>
    </submittedName>
</protein>
<keyword evidence="3" id="KW-1185">Reference proteome</keyword>
<gene>
    <name evidence="2" type="ORF">SAMN04488072_1195</name>
</gene>
<sequence>MNHLRFGLAPDEIDFYHVVQPIVNLTTNTVHGYEVLIRSKQFQNPERLFEYARQKNQLANVDLGSIFEAFQKIIKDISMNHLYIFVNVFPSTLADSTFYDLLQHLKSYSHMEACHIVFEINEYERATNFSTIKKVIQAIRNEGFLIAFDDIGKGEFMLSSILELNPDIAKMDRYFAENLAASPKKQKALQSMLTLFDNNTEVIVEGFESVADLQTARELGVTYGQGYVLGKPKPIKDYMSGEFPDQYIRLWRLQDG</sequence>
<evidence type="ECO:0000313" key="2">
    <source>
        <dbReference type="EMBL" id="SFB35945.1"/>
    </source>
</evidence>
<dbReference type="PANTHER" id="PTHR33121:SF76">
    <property type="entry name" value="SIGNALING PROTEIN"/>
    <property type="match status" value="1"/>
</dbReference>
<reference evidence="2 3" key="1">
    <citation type="submission" date="2016-10" db="EMBL/GenBank/DDBJ databases">
        <authorList>
            <person name="de Groot N.N."/>
        </authorList>
    </citation>
    <scope>NUCLEOTIDE SEQUENCE [LARGE SCALE GENOMIC DNA]</scope>
    <source>
        <strain evidence="2 3">CGMCC 1.3702</strain>
    </source>
</reference>
<dbReference type="PROSITE" id="PS50883">
    <property type="entry name" value="EAL"/>
    <property type="match status" value="1"/>
</dbReference>
<dbReference type="InterPro" id="IPR050706">
    <property type="entry name" value="Cyclic-di-GMP_PDE-like"/>
</dbReference>
<evidence type="ECO:0000313" key="3">
    <source>
        <dbReference type="Proteomes" id="UP000198642"/>
    </source>
</evidence>
<dbReference type="AlphaFoldDB" id="A0A1I1AD62"/>
<dbReference type="InterPro" id="IPR035919">
    <property type="entry name" value="EAL_sf"/>
</dbReference>
<accession>A0A1I1AD62</accession>
<dbReference type="GO" id="GO:0071111">
    <property type="term" value="F:cyclic-guanylate-specific phosphodiesterase activity"/>
    <property type="evidence" value="ECO:0007669"/>
    <property type="project" value="InterPro"/>
</dbReference>
<dbReference type="Gene3D" id="3.20.20.450">
    <property type="entry name" value="EAL domain"/>
    <property type="match status" value="1"/>
</dbReference>
<dbReference type="PANTHER" id="PTHR33121">
    <property type="entry name" value="CYCLIC DI-GMP PHOSPHODIESTERASE PDEF"/>
    <property type="match status" value="1"/>
</dbReference>
<dbReference type="CDD" id="cd01948">
    <property type="entry name" value="EAL"/>
    <property type="match status" value="1"/>
</dbReference>
<dbReference type="EMBL" id="FOJW01000019">
    <property type="protein sequence ID" value="SFB35945.1"/>
    <property type="molecule type" value="Genomic_DNA"/>
</dbReference>
<proteinExistence type="predicted"/>
<evidence type="ECO:0000259" key="1">
    <source>
        <dbReference type="PROSITE" id="PS50883"/>
    </source>
</evidence>
<dbReference type="STRING" id="237679.SAMN04488072_1195"/>